<evidence type="ECO:0000313" key="6">
    <source>
        <dbReference type="Proteomes" id="UP000813462"/>
    </source>
</evidence>
<organism evidence="5 6">
    <name type="scientific">Ziziphus jujuba var. spinosa</name>
    <dbReference type="NCBI Taxonomy" id="714518"/>
    <lineage>
        <taxon>Eukaryota</taxon>
        <taxon>Viridiplantae</taxon>
        <taxon>Streptophyta</taxon>
        <taxon>Embryophyta</taxon>
        <taxon>Tracheophyta</taxon>
        <taxon>Spermatophyta</taxon>
        <taxon>Magnoliopsida</taxon>
        <taxon>eudicotyledons</taxon>
        <taxon>Gunneridae</taxon>
        <taxon>Pentapetalae</taxon>
        <taxon>rosids</taxon>
        <taxon>fabids</taxon>
        <taxon>Rosales</taxon>
        <taxon>Rhamnaceae</taxon>
        <taxon>Paliureae</taxon>
        <taxon>Ziziphus</taxon>
    </lineage>
</organism>
<dbReference type="InterPro" id="IPR045042">
    <property type="entry name" value="YnaI-like"/>
</dbReference>
<evidence type="ECO:0000259" key="4">
    <source>
        <dbReference type="Pfam" id="PF13961"/>
    </source>
</evidence>
<reference evidence="5" key="1">
    <citation type="journal article" date="2021" name="Front. Plant Sci.">
        <title>Chromosome-Scale Genome Assembly for Chinese Sour Jujube and Insights Into Its Genome Evolution and Domestication Signature.</title>
        <authorList>
            <person name="Shen L.-Y."/>
            <person name="Luo H."/>
            <person name="Wang X.-L."/>
            <person name="Wang X.-M."/>
            <person name="Qiu X.-J."/>
            <person name="Liu H."/>
            <person name="Zhou S.-S."/>
            <person name="Jia K.-H."/>
            <person name="Nie S."/>
            <person name="Bao Y.-T."/>
            <person name="Zhang R.-G."/>
            <person name="Yun Q.-Z."/>
            <person name="Chai Y.-H."/>
            <person name="Lu J.-Y."/>
            <person name="Li Y."/>
            <person name="Zhao S.-W."/>
            <person name="Mao J.-F."/>
            <person name="Jia S.-G."/>
            <person name="Mao Y.-M."/>
        </authorList>
    </citation>
    <scope>NUCLEOTIDE SEQUENCE</scope>
    <source>
        <strain evidence="5">AT0</strain>
        <tissue evidence="5">Leaf</tissue>
    </source>
</reference>
<sequence length="296" mass="33421">MDSEVSFTAIAPPVFYGTNYQMWAIRMEAYLDANDLWEAIEQVYEAQPLPNNPTVAQIRTQNERKQRRSKAKKWVTAGGLGTVLLTLTGCEHVRWWSSTIMKGDDREAVHIPNHKFTVLAKNPHVEQQIQKIRLLWEIVNRPYLLIEPSYKINGDDKSKASTSPIYTNEDKKAQPEGASTSDSREDLKRGSLSSVDLKIDDQVQVKFSANSNTISKHSEISTSNPQIRNLASESHKHDSTDKSTQRATSKIPPIMSESSNGKRDIKSSVSHSKQDGDNIQCNNIAGTRFNFKIQHR</sequence>
<feature type="region of interest" description="Disordered" evidence="3">
    <location>
        <begin position="155"/>
        <end position="191"/>
    </location>
</feature>
<dbReference type="GO" id="GO:0016020">
    <property type="term" value="C:membrane"/>
    <property type="evidence" value="ECO:0007669"/>
    <property type="project" value="UniProtKB-SubCell"/>
</dbReference>
<dbReference type="EMBL" id="JAEACU010000006">
    <property type="protein sequence ID" value="KAH7524746.1"/>
    <property type="molecule type" value="Genomic_DNA"/>
</dbReference>
<dbReference type="PANTHER" id="PTHR43634">
    <property type="entry name" value="OW CONDUCTANCE MECHANOSENSITIVE CHANNEL"/>
    <property type="match status" value="1"/>
</dbReference>
<proteinExistence type="inferred from homology"/>
<feature type="compositionally biased region" description="Basic and acidic residues" evidence="3">
    <location>
        <begin position="233"/>
        <end position="244"/>
    </location>
</feature>
<dbReference type="PANTHER" id="PTHR43634:SF2">
    <property type="entry name" value="LOW CONDUCTANCE MECHANOSENSITIVE CHANNEL YNAI"/>
    <property type="match status" value="1"/>
</dbReference>
<feature type="region of interest" description="Disordered" evidence="3">
    <location>
        <begin position="231"/>
        <end position="281"/>
    </location>
</feature>
<dbReference type="InterPro" id="IPR025314">
    <property type="entry name" value="DUF4219"/>
</dbReference>
<evidence type="ECO:0000313" key="5">
    <source>
        <dbReference type="EMBL" id="KAH7524746.1"/>
    </source>
</evidence>
<protein>
    <recommendedName>
        <fullName evidence="4">DUF4219 domain-containing protein</fullName>
    </recommendedName>
</protein>
<evidence type="ECO:0000256" key="2">
    <source>
        <dbReference type="ARBA" id="ARBA00008017"/>
    </source>
</evidence>
<feature type="compositionally biased region" description="Basic and acidic residues" evidence="3">
    <location>
        <begin position="260"/>
        <end position="276"/>
    </location>
</feature>
<dbReference type="Pfam" id="PF13961">
    <property type="entry name" value="DUF4219"/>
    <property type="match status" value="1"/>
</dbReference>
<gene>
    <name evidence="5" type="ORF">FEM48_Zijuj06G0152100</name>
</gene>
<dbReference type="Proteomes" id="UP000813462">
    <property type="component" value="Unassembled WGS sequence"/>
</dbReference>
<comment type="subcellular location">
    <subcellularLocation>
        <location evidence="1">Membrane</location>
        <topology evidence="1">Multi-pass membrane protein</topology>
    </subcellularLocation>
</comment>
<evidence type="ECO:0000256" key="1">
    <source>
        <dbReference type="ARBA" id="ARBA00004141"/>
    </source>
</evidence>
<comment type="caution">
    <text evidence="5">The sequence shown here is derived from an EMBL/GenBank/DDBJ whole genome shotgun (WGS) entry which is preliminary data.</text>
</comment>
<dbReference type="AlphaFoldDB" id="A0A978VA11"/>
<feature type="domain" description="DUF4219" evidence="4">
    <location>
        <begin position="17"/>
        <end position="41"/>
    </location>
</feature>
<comment type="similarity">
    <text evidence="2">Belongs to the MscS (TC 1.A.23) family.</text>
</comment>
<name>A0A978VA11_ZIZJJ</name>
<accession>A0A978VA11</accession>
<evidence type="ECO:0000256" key="3">
    <source>
        <dbReference type="SAM" id="MobiDB-lite"/>
    </source>
</evidence>